<feature type="compositionally biased region" description="Low complexity" evidence="1">
    <location>
        <begin position="373"/>
        <end position="382"/>
    </location>
</feature>
<feature type="compositionally biased region" description="Basic residues" evidence="1">
    <location>
        <begin position="152"/>
        <end position="165"/>
    </location>
</feature>
<evidence type="ECO:0000256" key="1">
    <source>
        <dbReference type="SAM" id="MobiDB-lite"/>
    </source>
</evidence>
<feature type="compositionally biased region" description="Low complexity" evidence="1">
    <location>
        <begin position="82"/>
        <end position="98"/>
    </location>
</feature>
<name>A0A6J4H2Y7_9PROT</name>
<feature type="compositionally biased region" description="Low complexity" evidence="1">
    <location>
        <begin position="16"/>
        <end position="36"/>
    </location>
</feature>
<feature type="compositionally biased region" description="Low complexity" evidence="1">
    <location>
        <begin position="213"/>
        <end position="225"/>
    </location>
</feature>
<feature type="compositionally biased region" description="Basic residues" evidence="1">
    <location>
        <begin position="406"/>
        <end position="448"/>
    </location>
</feature>
<sequence length="471" mass="51653">AAARRQLRRHPRRVPVARARALQHGRGLLRQVGGRQRAPRPPAPARGRRRTGADHLRRAEGPHQPAGEHPPRARHRPRRPRGGAAAAGARNSGGAPRRLQARGHLRPAVPALRRAGAGVPPARLRRRGAGHGCDRPFQARRHPRGPAGPVRGLRRGRAERRRPRPRGADGARFRRFRAGRHGRRRPRGHHLHLRHHRQPEGRAARAPRPARPPAGRGDAAGAVPPARRPVLDAGRLGLDRRPVRCSAAEPAPRRARAGAPHGEVRPGVRAAPHGRTRRPQRLPAADRAEDAARRARPGALRPEAALDRQRRRDIGRGAAGLGARRLRLRRQRVLRPDRVQPCGLQLLVRPAGAAGEHGPRRAGSRGRGGGRRGPSAAAQRAGHAGGAPAGPGDVPRLLEQPGGHGRQVRRRLAAHRRPGRPGRRRLLPLRRPRGRRHHLRRLPHRPRRDRGLPAAPPRRVHGRGGRRAGRA</sequence>
<accession>A0A6J4H2Y7</accession>
<feature type="region of interest" description="Disordered" evidence="1">
    <location>
        <begin position="350"/>
        <end position="471"/>
    </location>
</feature>
<reference evidence="2" key="1">
    <citation type="submission" date="2020-02" db="EMBL/GenBank/DDBJ databases">
        <authorList>
            <person name="Meier V. D."/>
        </authorList>
    </citation>
    <scope>NUCLEOTIDE SEQUENCE</scope>
    <source>
        <strain evidence="2">AVDCRST_MAG08</strain>
    </source>
</reference>
<feature type="region of interest" description="Disordered" evidence="1">
    <location>
        <begin position="1"/>
        <end position="312"/>
    </location>
</feature>
<feature type="compositionally biased region" description="Basic residues" evidence="1">
    <location>
        <begin position="458"/>
        <end position="471"/>
    </location>
</feature>
<feature type="compositionally biased region" description="Basic residues" evidence="1">
    <location>
        <begin position="173"/>
        <end position="197"/>
    </location>
</feature>
<keyword evidence="2" id="KW-0436">Ligase</keyword>
<feature type="compositionally biased region" description="Basic and acidic residues" evidence="1">
    <location>
        <begin position="284"/>
        <end position="293"/>
    </location>
</feature>
<feature type="compositionally biased region" description="Basic and acidic residues" evidence="1">
    <location>
        <begin position="51"/>
        <end position="61"/>
    </location>
</feature>
<feature type="non-terminal residue" evidence="2">
    <location>
        <position position="1"/>
    </location>
</feature>
<dbReference type="AlphaFoldDB" id="A0A6J4H2Y7"/>
<dbReference type="EC" id="6.2.1.1" evidence="2"/>
<protein>
    <submittedName>
        <fullName evidence="2">Acetyl-CoA synthetase</fullName>
        <ecNumber evidence="2">6.2.1.1</ecNumber>
    </submittedName>
</protein>
<dbReference type="GO" id="GO:0003987">
    <property type="term" value="F:acetate-CoA ligase activity"/>
    <property type="evidence" value="ECO:0007669"/>
    <property type="project" value="UniProtKB-EC"/>
</dbReference>
<feature type="compositionally biased region" description="Basic residues" evidence="1">
    <location>
        <begin position="72"/>
        <end position="81"/>
    </location>
</feature>
<feature type="compositionally biased region" description="Basic residues" evidence="1">
    <location>
        <begin position="1"/>
        <end position="15"/>
    </location>
</feature>
<organism evidence="2">
    <name type="scientific">uncultured Acetobacteraceae bacterium</name>
    <dbReference type="NCBI Taxonomy" id="169975"/>
    <lineage>
        <taxon>Bacteria</taxon>
        <taxon>Pseudomonadati</taxon>
        <taxon>Pseudomonadota</taxon>
        <taxon>Alphaproteobacteria</taxon>
        <taxon>Acetobacterales</taxon>
        <taxon>Acetobacteraceae</taxon>
        <taxon>environmental samples</taxon>
    </lineage>
</organism>
<dbReference type="EMBL" id="CADCTG010000014">
    <property type="protein sequence ID" value="CAA9211105.1"/>
    <property type="molecule type" value="Genomic_DNA"/>
</dbReference>
<proteinExistence type="predicted"/>
<feature type="compositionally biased region" description="Basic residues" evidence="1">
    <location>
        <begin position="360"/>
        <end position="370"/>
    </location>
</feature>
<evidence type="ECO:0000313" key="2">
    <source>
        <dbReference type="EMBL" id="CAA9211105.1"/>
    </source>
</evidence>
<feature type="non-terminal residue" evidence="2">
    <location>
        <position position="471"/>
    </location>
</feature>
<gene>
    <name evidence="2" type="ORF">AVDCRST_MAG08-122</name>
</gene>